<sequence>MMRIRKLFFIFLCFWQYAGAQGNDEIIVIPPGSTVNLHASSRGAFYYQWFRNGEAVNDATGDTYAVVLEGIYTVVSFNVDGCSSEISNEVEVRFSDDSSPPPDGESDQYFCMLYHPVIADIKVTGINITWYDAPREGHVLPGNHPLEEGVTYYASQSPEAGGNESGERLAVTVFPDVCPDLAVTKEVDDPRPLIDRPVNFTVRVANKTPIAIRDIVIVDRLPSGYAYISHWSDKGTYNASSGTWVIPVLPGDETGELQVRATVLFREDYVNVARLSTSDPRDTDETNNRAEAATSPRCLTVYNLFSPNEDGNNDTFRIDCIENYPENQLRVYNRYGNLVFKQKGYDNSWKGSSNIKNTISRNGMLPVGTYYYVLDLGDGSKPVSGWLYIMR</sequence>
<dbReference type="NCBIfam" id="TIGR04131">
    <property type="entry name" value="Bac_Flav_CTERM"/>
    <property type="match status" value="1"/>
</dbReference>
<dbReference type="RefSeq" id="WP_187966491.1">
    <property type="nucleotide sequence ID" value="NZ_JACVDC010000056.1"/>
</dbReference>
<keyword evidence="4" id="KW-1185">Reference proteome</keyword>
<protein>
    <submittedName>
        <fullName evidence="3">Gliding motility-associated C-terminal domain-containing protein</fullName>
    </submittedName>
</protein>
<evidence type="ECO:0000313" key="3">
    <source>
        <dbReference type="EMBL" id="MBC9797355.1"/>
    </source>
</evidence>
<dbReference type="Pfam" id="PF01345">
    <property type="entry name" value="DUF11"/>
    <property type="match status" value="1"/>
</dbReference>
<accession>A0A926JTP6</accession>
<reference evidence="3 4" key="1">
    <citation type="submission" date="2020-09" db="EMBL/GenBank/DDBJ databases">
        <title>Sinomicrobium weinanense sp. nov., a halophilic bacteria isolated from saline-alkali soil.</title>
        <authorList>
            <person name="Wu P."/>
            <person name="Ren H."/>
            <person name="Mei Y."/>
            <person name="Liang Y."/>
            <person name="Chen Z."/>
        </authorList>
    </citation>
    <scope>NUCLEOTIDE SEQUENCE [LARGE SCALE GENOMIC DNA]</scope>
    <source>
        <strain evidence="3 4">FJxs</strain>
    </source>
</reference>
<dbReference type="Pfam" id="PF13585">
    <property type="entry name" value="CHU_C"/>
    <property type="match status" value="1"/>
</dbReference>
<keyword evidence="1" id="KW-0732">Signal</keyword>
<dbReference type="Proteomes" id="UP000653730">
    <property type="component" value="Unassembled WGS sequence"/>
</dbReference>
<dbReference type="NCBIfam" id="TIGR01451">
    <property type="entry name" value="B_ant_repeat"/>
    <property type="match status" value="1"/>
</dbReference>
<feature type="domain" description="DUF11" evidence="2">
    <location>
        <begin position="180"/>
        <end position="293"/>
    </location>
</feature>
<proteinExistence type="predicted"/>
<name>A0A926JTP6_9FLAO</name>
<dbReference type="InterPro" id="IPR026341">
    <property type="entry name" value="T9SS_type_B"/>
</dbReference>
<feature type="signal peptide" evidence="1">
    <location>
        <begin position="1"/>
        <end position="20"/>
    </location>
</feature>
<evidence type="ECO:0000256" key="1">
    <source>
        <dbReference type="SAM" id="SignalP"/>
    </source>
</evidence>
<dbReference type="EMBL" id="JACVDC010000056">
    <property type="protein sequence ID" value="MBC9797355.1"/>
    <property type="molecule type" value="Genomic_DNA"/>
</dbReference>
<organism evidence="3 4">
    <name type="scientific">Sinomicrobium weinanense</name>
    <dbReference type="NCBI Taxonomy" id="2842200"/>
    <lineage>
        <taxon>Bacteria</taxon>
        <taxon>Pseudomonadati</taxon>
        <taxon>Bacteroidota</taxon>
        <taxon>Flavobacteriia</taxon>
        <taxon>Flavobacteriales</taxon>
        <taxon>Flavobacteriaceae</taxon>
        <taxon>Sinomicrobium</taxon>
    </lineage>
</organism>
<dbReference type="AlphaFoldDB" id="A0A926JTP6"/>
<gene>
    <name evidence="3" type="ORF">IBL28_15375</name>
</gene>
<evidence type="ECO:0000313" key="4">
    <source>
        <dbReference type="Proteomes" id="UP000653730"/>
    </source>
</evidence>
<evidence type="ECO:0000259" key="2">
    <source>
        <dbReference type="Pfam" id="PF01345"/>
    </source>
</evidence>
<comment type="caution">
    <text evidence="3">The sequence shown here is derived from an EMBL/GenBank/DDBJ whole genome shotgun (WGS) entry which is preliminary data.</text>
</comment>
<feature type="chain" id="PRO_5037909756" evidence="1">
    <location>
        <begin position="21"/>
        <end position="391"/>
    </location>
</feature>
<dbReference type="InterPro" id="IPR047589">
    <property type="entry name" value="DUF11_rpt"/>
</dbReference>
<dbReference type="InterPro" id="IPR001434">
    <property type="entry name" value="OmcB-like_DUF11"/>
</dbReference>